<dbReference type="GO" id="GO:0005524">
    <property type="term" value="F:ATP binding"/>
    <property type="evidence" value="ECO:0007669"/>
    <property type="project" value="UniProtKB-UniRule"/>
</dbReference>
<keyword evidence="7 8" id="KW-0496">Mitochondrion</keyword>
<evidence type="ECO:0000313" key="11">
    <source>
        <dbReference type="EMBL" id="EDV29857.1"/>
    </source>
</evidence>
<sequence length="328" mass="36844">MRSITRSCCLINNLLKYRYRDVLIRSSSWSSKPSLDQLMATPITPITPYQVLFAGNREDGSHLMKSAKFLVKELLVRFSHLIATMQNLPYIAMCHPQLKSVVNDYKAAVAYSKTLTKILEKYNDELKSLASGFDSAYKSVAAQDHSESLDKILKWYLGIKILAEHYVALHHPKPKYVGIICTKLELQDLIKAKADFARATVKNHPKLSDNLPNVKIAISNTKEYFYIRISDQGGGMAKENASKAMKYHYTTSRAKNTALEQNIFNSVMEIQFGGPAGGPMSGYGFGLPVSRIYAEYLGGSLQLHTIPEYGTDVYLELQHIDGKNCFKI</sequence>
<dbReference type="SUPFAM" id="SSF69012">
    <property type="entry name" value="alpha-ketoacid dehydrogenase kinase, N-terminal domain"/>
    <property type="match status" value="1"/>
</dbReference>
<dbReference type="GO" id="GO:0010906">
    <property type="term" value="P:regulation of glucose metabolic process"/>
    <property type="evidence" value="ECO:0000318"/>
    <property type="project" value="GO_Central"/>
</dbReference>
<dbReference type="eggNOG" id="KOG0787">
    <property type="taxonomic scope" value="Eukaryota"/>
</dbReference>
<dbReference type="GO" id="GO:0005759">
    <property type="term" value="C:mitochondrial matrix"/>
    <property type="evidence" value="ECO:0007669"/>
    <property type="project" value="UniProtKB-SubCell"/>
</dbReference>
<dbReference type="STRING" id="10228.B3RJW8"/>
<dbReference type="Gene3D" id="1.20.140.20">
    <property type="entry name" value="Alpha-ketoacid/pyruvate dehydrogenase kinase, N-terminal domain"/>
    <property type="match status" value="1"/>
</dbReference>
<evidence type="ECO:0000256" key="8">
    <source>
        <dbReference type="RuleBase" id="RU366032"/>
    </source>
</evidence>
<organism evidence="11 12">
    <name type="scientific">Trichoplax adhaerens</name>
    <name type="common">Trichoplax reptans</name>
    <dbReference type="NCBI Taxonomy" id="10228"/>
    <lineage>
        <taxon>Eukaryota</taxon>
        <taxon>Metazoa</taxon>
        <taxon>Placozoa</taxon>
        <taxon>Uniplacotomia</taxon>
        <taxon>Trichoplacea</taxon>
        <taxon>Trichoplacidae</taxon>
        <taxon>Trichoplax</taxon>
    </lineage>
</organism>
<accession>B3RJW8</accession>
<comment type="subcellular location">
    <subcellularLocation>
        <location evidence="8">Mitochondrion matrix</location>
    </subcellularLocation>
</comment>
<keyword evidence="3 8" id="KW-0808">Transferase</keyword>
<dbReference type="InterPro" id="IPR036890">
    <property type="entry name" value="HATPase_C_sf"/>
</dbReference>
<dbReference type="InterPro" id="IPR036784">
    <property type="entry name" value="AK/P_DHK_N_sf"/>
</dbReference>
<dbReference type="PANTHER" id="PTHR11947">
    <property type="entry name" value="PYRUVATE DEHYDROGENASE KINASE"/>
    <property type="match status" value="1"/>
</dbReference>
<feature type="domain" description="Branched-chain alpha-ketoacid dehydrogenase kinase/Pyruvate dehydrogenase kinase N-terminal" evidence="10">
    <location>
        <begin position="46"/>
        <end position="106"/>
    </location>
</feature>
<dbReference type="EMBL" id="DS985241">
    <property type="protein sequence ID" value="EDV29857.1"/>
    <property type="molecule type" value="Genomic_DNA"/>
</dbReference>
<dbReference type="InterPro" id="IPR003594">
    <property type="entry name" value="HATPase_dom"/>
</dbReference>
<evidence type="ECO:0000256" key="1">
    <source>
        <dbReference type="ARBA" id="ARBA00006155"/>
    </source>
</evidence>
<dbReference type="KEGG" id="tad:TRIADDRAFT_52704"/>
<dbReference type="GO" id="GO:0004740">
    <property type="term" value="F:pyruvate dehydrogenase (acetyl-transferring) kinase activity"/>
    <property type="evidence" value="ECO:0000318"/>
    <property type="project" value="GO_Central"/>
</dbReference>
<evidence type="ECO:0000256" key="6">
    <source>
        <dbReference type="ARBA" id="ARBA00022840"/>
    </source>
</evidence>
<evidence type="ECO:0000256" key="2">
    <source>
        <dbReference type="ARBA" id="ARBA00022553"/>
    </source>
</evidence>
<dbReference type="AlphaFoldDB" id="B3RJW8"/>
<proteinExistence type="inferred from homology"/>
<dbReference type="Gene3D" id="3.30.565.10">
    <property type="entry name" value="Histidine kinase-like ATPase, C-terminal domain"/>
    <property type="match status" value="1"/>
</dbReference>
<evidence type="ECO:0000259" key="10">
    <source>
        <dbReference type="Pfam" id="PF10436"/>
    </source>
</evidence>
<keyword evidence="5 8" id="KW-0418">Kinase</keyword>
<dbReference type="InParanoid" id="B3RJW8"/>
<dbReference type="CTD" id="6749551"/>
<keyword evidence="4 8" id="KW-0547">Nucleotide-binding</keyword>
<protein>
    <recommendedName>
        <fullName evidence="8">Protein-serine/threonine kinase</fullName>
        <ecNumber evidence="8">2.7.11.-</ecNumber>
    </recommendedName>
</protein>
<name>B3RJW8_TRIAD</name>
<dbReference type="GO" id="GO:0005739">
    <property type="term" value="C:mitochondrion"/>
    <property type="evidence" value="ECO:0000318"/>
    <property type="project" value="GO_Central"/>
</dbReference>
<feature type="domain" description="Histidine kinase/HSP90-like ATPase" evidence="9">
    <location>
        <begin position="210"/>
        <end position="318"/>
    </location>
</feature>
<keyword evidence="6 8" id="KW-0067">ATP-binding</keyword>
<keyword evidence="2" id="KW-0597">Phosphoprotein</keyword>
<comment type="similarity">
    <text evidence="1 8">Belongs to the PDK/BCKDK protein kinase family.</text>
</comment>
<dbReference type="OMA" id="RYIPQHI"/>
<dbReference type="PANTHER" id="PTHR11947:SF20">
    <property type="entry name" value="[3-METHYL-2-OXOBUTANOATE DEHYDROGENASE [LIPOAMIDE]] KINASE, MITOCHONDRIAL"/>
    <property type="match status" value="1"/>
</dbReference>
<evidence type="ECO:0000256" key="4">
    <source>
        <dbReference type="ARBA" id="ARBA00022741"/>
    </source>
</evidence>
<dbReference type="FunCoup" id="B3RJW8">
    <property type="interactions" value="567"/>
</dbReference>
<dbReference type="InterPro" id="IPR039028">
    <property type="entry name" value="BCKD/PDK"/>
</dbReference>
<dbReference type="HOGENOM" id="CLU_023861_4_0_1"/>
<dbReference type="GO" id="GO:0010510">
    <property type="term" value="P:regulation of pyruvate decarboxylation to acetyl-CoA"/>
    <property type="evidence" value="ECO:0000318"/>
    <property type="project" value="GO_Central"/>
</dbReference>
<dbReference type="EC" id="2.7.11.-" evidence="8"/>
<evidence type="ECO:0000256" key="5">
    <source>
        <dbReference type="ARBA" id="ARBA00022777"/>
    </source>
</evidence>
<dbReference type="SUPFAM" id="SSF55874">
    <property type="entry name" value="ATPase domain of HSP90 chaperone/DNA topoisomerase II/histidine kinase"/>
    <property type="match status" value="1"/>
</dbReference>
<dbReference type="Pfam" id="PF10436">
    <property type="entry name" value="BCDHK_Adom3"/>
    <property type="match status" value="2"/>
</dbReference>
<dbReference type="RefSeq" id="XP_002109059.1">
    <property type="nucleotide sequence ID" value="XM_002109023.1"/>
</dbReference>
<evidence type="ECO:0000313" key="12">
    <source>
        <dbReference type="Proteomes" id="UP000009022"/>
    </source>
</evidence>
<dbReference type="GeneID" id="6749551"/>
<dbReference type="Proteomes" id="UP000009022">
    <property type="component" value="Unassembled WGS sequence"/>
</dbReference>
<reference evidence="11 12" key="1">
    <citation type="journal article" date="2008" name="Nature">
        <title>The Trichoplax genome and the nature of placozoans.</title>
        <authorList>
            <person name="Srivastava M."/>
            <person name="Begovic E."/>
            <person name="Chapman J."/>
            <person name="Putnam N.H."/>
            <person name="Hellsten U."/>
            <person name="Kawashima T."/>
            <person name="Kuo A."/>
            <person name="Mitros T."/>
            <person name="Salamov A."/>
            <person name="Carpenter M.L."/>
            <person name="Signorovitch A.Y."/>
            <person name="Moreno M.A."/>
            <person name="Kamm K."/>
            <person name="Grimwood J."/>
            <person name="Schmutz J."/>
            <person name="Shapiro H."/>
            <person name="Grigoriev I.V."/>
            <person name="Buss L.W."/>
            <person name="Schierwater B."/>
            <person name="Dellaporta S.L."/>
            <person name="Rokhsar D.S."/>
        </authorList>
    </citation>
    <scope>NUCLEOTIDE SEQUENCE [LARGE SCALE GENOMIC DNA]</scope>
    <source>
        <strain evidence="11 12">Grell-BS-1999</strain>
    </source>
</reference>
<evidence type="ECO:0000256" key="7">
    <source>
        <dbReference type="ARBA" id="ARBA00023128"/>
    </source>
</evidence>
<gene>
    <name evidence="11" type="ORF">TRIADDRAFT_52704</name>
</gene>
<dbReference type="OrthoDB" id="3264224at2759"/>
<feature type="domain" description="Branched-chain alpha-ketoacid dehydrogenase kinase/Pyruvate dehydrogenase kinase N-terminal" evidence="10">
    <location>
        <begin position="111"/>
        <end position="181"/>
    </location>
</feature>
<evidence type="ECO:0000259" key="9">
    <source>
        <dbReference type="Pfam" id="PF02518"/>
    </source>
</evidence>
<dbReference type="InterPro" id="IPR018955">
    <property type="entry name" value="BCDHK/PDK_N"/>
</dbReference>
<dbReference type="PhylomeDB" id="B3RJW8"/>
<evidence type="ECO:0000256" key="3">
    <source>
        <dbReference type="ARBA" id="ARBA00022679"/>
    </source>
</evidence>
<keyword evidence="12" id="KW-1185">Reference proteome</keyword>
<dbReference type="Pfam" id="PF02518">
    <property type="entry name" value="HATPase_c"/>
    <property type="match status" value="1"/>
</dbReference>